<keyword evidence="1" id="KW-0812">Transmembrane</keyword>
<reference evidence="3 4" key="1">
    <citation type="submission" date="2020-07" db="EMBL/GenBank/DDBJ databases">
        <title>Sequencing the genomes of 1000 actinobacteria strains.</title>
        <authorList>
            <person name="Klenk H.-P."/>
        </authorList>
    </citation>
    <scope>NUCLEOTIDE SEQUENCE [LARGE SCALE GENOMIC DNA]</scope>
    <source>
        <strain evidence="3 4">DSM 26341</strain>
    </source>
</reference>
<dbReference type="SMART" id="SM00155">
    <property type="entry name" value="PLDc"/>
    <property type="match status" value="2"/>
</dbReference>
<protein>
    <submittedName>
        <fullName evidence="3">Cardiolipin synthase</fullName>
        <ecNumber evidence="3">2.7.8.-</ecNumber>
    </submittedName>
</protein>
<keyword evidence="4" id="KW-1185">Reference proteome</keyword>
<dbReference type="InterPro" id="IPR025202">
    <property type="entry name" value="PLD-like_dom"/>
</dbReference>
<dbReference type="Pfam" id="PF13091">
    <property type="entry name" value="PLDc_2"/>
    <property type="match status" value="2"/>
</dbReference>
<dbReference type="GO" id="GO:0032049">
    <property type="term" value="P:cardiolipin biosynthetic process"/>
    <property type="evidence" value="ECO:0007669"/>
    <property type="project" value="UniProtKB-ARBA"/>
</dbReference>
<sequence length="418" mass="47069">MTKRETHPYTGTVKKLLWRSALAFAGTQAAVIGGLVATDAVKKSQRKKRTGFPRPGTYTSSVSDAVTTVYTYGADLYDAMIDEIDKAERHVFIQSYIWKDDETGRRFKDALGRAAERGVDVFVSYDGFANLVVRPRFYRFHPSVHVLRSPIFRPGIIFANPRSTGLDHRKILVVDDRVGFVGGYNIGAPYATEWRDTHLRIEGRSVWELRHAFISFWNNTRTSRHPELPDPGAGFWEPRLRSVSNAPAGMVFPIRGVYLAAINRATSHIFITTAYFIPDGQILDALTAASRRGVDVRVLVPEESNHVLSDWLSRGFYSELLDAGVTILLYENAMVHAKTATIDGKWTTVGTANIDRLSLSGNYEINMELYDDKLAADMERIFEVDSGNSRVLTPEEWQRRNVVARFAELVLVPLRPLL</sequence>
<keyword evidence="1" id="KW-0472">Membrane</keyword>
<dbReference type="SUPFAM" id="SSF56024">
    <property type="entry name" value="Phospholipase D/nuclease"/>
    <property type="match status" value="2"/>
</dbReference>
<dbReference type="Proteomes" id="UP000539111">
    <property type="component" value="Unassembled WGS sequence"/>
</dbReference>
<proteinExistence type="predicted"/>
<name>A0A7Z0D4E9_9MICO</name>
<evidence type="ECO:0000256" key="1">
    <source>
        <dbReference type="SAM" id="Phobius"/>
    </source>
</evidence>
<keyword evidence="1" id="KW-1133">Transmembrane helix</keyword>
<feature type="domain" description="PLD phosphodiesterase" evidence="2">
    <location>
        <begin position="163"/>
        <end position="190"/>
    </location>
</feature>
<dbReference type="InterPro" id="IPR001736">
    <property type="entry name" value="PLipase_D/transphosphatidylase"/>
</dbReference>
<evidence type="ECO:0000313" key="4">
    <source>
        <dbReference type="Proteomes" id="UP000539111"/>
    </source>
</evidence>
<comment type="caution">
    <text evidence="3">The sequence shown here is derived from an EMBL/GenBank/DDBJ whole genome shotgun (WGS) entry which is preliminary data.</text>
</comment>
<dbReference type="PROSITE" id="PS50035">
    <property type="entry name" value="PLD"/>
    <property type="match status" value="2"/>
</dbReference>
<dbReference type="EMBL" id="JACBZP010000001">
    <property type="protein sequence ID" value="NYI68611.1"/>
    <property type="molecule type" value="Genomic_DNA"/>
</dbReference>
<dbReference type="RefSeq" id="WP_179428937.1">
    <property type="nucleotide sequence ID" value="NZ_JACBZP010000001.1"/>
</dbReference>
<dbReference type="EC" id="2.7.8.-" evidence="3"/>
<dbReference type="AlphaFoldDB" id="A0A7Z0D4E9"/>
<evidence type="ECO:0000313" key="3">
    <source>
        <dbReference type="EMBL" id="NYI68611.1"/>
    </source>
</evidence>
<organism evidence="3 4">
    <name type="scientific">Spelaeicoccus albus</name>
    <dbReference type="NCBI Taxonomy" id="1280376"/>
    <lineage>
        <taxon>Bacteria</taxon>
        <taxon>Bacillati</taxon>
        <taxon>Actinomycetota</taxon>
        <taxon>Actinomycetes</taxon>
        <taxon>Micrococcales</taxon>
        <taxon>Brevibacteriaceae</taxon>
        <taxon>Spelaeicoccus</taxon>
    </lineage>
</organism>
<gene>
    <name evidence="3" type="ORF">BJY26_002917</name>
</gene>
<keyword evidence="3" id="KW-0808">Transferase</keyword>
<dbReference type="PANTHER" id="PTHR21248">
    <property type="entry name" value="CARDIOLIPIN SYNTHASE"/>
    <property type="match status" value="1"/>
</dbReference>
<dbReference type="GO" id="GO:0030572">
    <property type="term" value="F:phosphatidyltransferase activity"/>
    <property type="evidence" value="ECO:0007669"/>
    <property type="project" value="UniProtKB-ARBA"/>
</dbReference>
<feature type="domain" description="PLD phosphodiesterase" evidence="2">
    <location>
        <begin position="331"/>
        <end position="358"/>
    </location>
</feature>
<dbReference type="PANTHER" id="PTHR21248:SF22">
    <property type="entry name" value="PHOSPHOLIPASE D"/>
    <property type="match status" value="1"/>
</dbReference>
<dbReference type="CDD" id="cd09110">
    <property type="entry name" value="PLDc_CLS_1"/>
    <property type="match status" value="1"/>
</dbReference>
<dbReference type="Gene3D" id="3.30.870.10">
    <property type="entry name" value="Endonuclease Chain A"/>
    <property type="match status" value="2"/>
</dbReference>
<feature type="transmembrane region" description="Helical" evidence="1">
    <location>
        <begin position="20"/>
        <end position="41"/>
    </location>
</feature>
<evidence type="ECO:0000259" key="2">
    <source>
        <dbReference type="PROSITE" id="PS50035"/>
    </source>
</evidence>
<accession>A0A7Z0D4E9</accession>
<dbReference type="CDD" id="cd09112">
    <property type="entry name" value="PLDc_CLS_2"/>
    <property type="match status" value="1"/>
</dbReference>